<organism evidence="5 6">
    <name type="scientific">Candidatus Lachnoclostridium stercorigallinarum</name>
    <dbReference type="NCBI Taxonomy" id="2838634"/>
    <lineage>
        <taxon>Bacteria</taxon>
        <taxon>Bacillati</taxon>
        <taxon>Bacillota</taxon>
        <taxon>Clostridia</taxon>
        <taxon>Lachnospirales</taxon>
        <taxon>Lachnospiraceae</taxon>
    </lineage>
</organism>
<dbReference type="GO" id="GO:0008999">
    <property type="term" value="F:protein-N-terminal-alanine acetyltransferase activity"/>
    <property type="evidence" value="ECO:0007669"/>
    <property type="project" value="UniProtKB-EC"/>
</dbReference>
<dbReference type="EC" id="2.3.1.266" evidence="3"/>
<dbReference type="Pfam" id="PF00583">
    <property type="entry name" value="Acetyltransf_1"/>
    <property type="match status" value="1"/>
</dbReference>
<comment type="catalytic activity">
    <reaction evidence="3">
        <text>N-terminal L-alanyl-[ribosomal protein bS18] + acetyl-CoA = N-terminal N(alpha)-acetyl-L-alanyl-[ribosomal protein bS18] + CoA + H(+)</text>
        <dbReference type="Rhea" id="RHEA:43756"/>
        <dbReference type="Rhea" id="RHEA-COMP:10676"/>
        <dbReference type="Rhea" id="RHEA-COMP:10677"/>
        <dbReference type="ChEBI" id="CHEBI:15378"/>
        <dbReference type="ChEBI" id="CHEBI:57287"/>
        <dbReference type="ChEBI" id="CHEBI:57288"/>
        <dbReference type="ChEBI" id="CHEBI:64718"/>
        <dbReference type="ChEBI" id="CHEBI:83683"/>
        <dbReference type="EC" id="2.3.1.266"/>
    </reaction>
</comment>
<dbReference type="Proteomes" id="UP000824101">
    <property type="component" value="Unassembled WGS sequence"/>
</dbReference>
<evidence type="ECO:0000256" key="2">
    <source>
        <dbReference type="ARBA" id="ARBA00023315"/>
    </source>
</evidence>
<protein>
    <recommendedName>
        <fullName evidence="3">[Ribosomal protein bS18]-alanine N-acetyltransferase</fullName>
        <ecNumber evidence="3">2.3.1.266</ecNumber>
    </recommendedName>
</protein>
<evidence type="ECO:0000313" key="5">
    <source>
        <dbReference type="EMBL" id="HIZ78166.1"/>
    </source>
</evidence>
<feature type="domain" description="N-acetyltransferase" evidence="4">
    <location>
        <begin position="7"/>
        <end position="153"/>
    </location>
</feature>
<dbReference type="InterPro" id="IPR016181">
    <property type="entry name" value="Acyl_CoA_acyltransferase"/>
</dbReference>
<dbReference type="SUPFAM" id="SSF55729">
    <property type="entry name" value="Acyl-CoA N-acyltransferases (Nat)"/>
    <property type="match status" value="1"/>
</dbReference>
<comment type="subcellular location">
    <subcellularLocation>
        <location evidence="3">Cytoplasm</location>
    </subcellularLocation>
</comment>
<reference evidence="5" key="1">
    <citation type="journal article" date="2021" name="PeerJ">
        <title>Extensive microbial diversity within the chicken gut microbiome revealed by metagenomics and culture.</title>
        <authorList>
            <person name="Gilroy R."/>
            <person name="Ravi A."/>
            <person name="Getino M."/>
            <person name="Pursley I."/>
            <person name="Horton D.L."/>
            <person name="Alikhan N.F."/>
            <person name="Baker D."/>
            <person name="Gharbi K."/>
            <person name="Hall N."/>
            <person name="Watson M."/>
            <person name="Adriaenssens E.M."/>
            <person name="Foster-Nyarko E."/>
            <person name="Jarju S."/>
            <person name="Secka A."/>
            <person name="Antonio M."/>
            <person name="Oren A."/>
            <person name="Chaudhuri R.R."/>
            <person name="La Ragione R."/>
            <person name="Hildebrand F."/>
            <person name="Pallen M.J."/>
        </authorList>
    </citation>
    <scope>NUCLEOTIDE SEQUENCE</scope>
    <source>
        <strain evidence="5">ChiBcec1-1093</strain>
    </source>
</reference>
<keyword evidence="3" id="KW-0963">Cytoplasm</keyword>
<dbReference type="InterPro" id="IPR006464">
    <property type="entry name" value="AcTrfase_RimI/Ard1"/>
</dbReference>
<sequence length="153" mass="17116">MSMAAATEIRLMTEDDAGQAAAVETLSFSDPWKEEVFREFAESRMDTCLGAWERETDRFLGYAVLREIAGEGELLRIAVDPPARGRGTGRKLLEAVTETAGKHGTEVIFLEVRAGNEKAVNLYRTAGFRETGRRKAYYRNPTEDALLMELRPV</sequence>
<dbReference type="Gene3D" id="3.40.630.30">
    <property type="match status" value="1"/>
</dbReference>
<evidence type="ECO:0000256" key="1">
    <source>
        <dbReference type="ARBA" id="ARBA00022679"/>
    </source>
</evidence>
<dbReference type="CDD" id="cd04301">
    <property type="entry name" value="NAT_SF"/>
    <property type="match status" value="1"/>
</dbReference>
<keyword evidence="2" id="KW-0012">Acyltransferase</keyword>
<name>A0A9D2GG75_9FIRM</name>
<dbReference type="NCBIfam" id="TIGR01575">
    <property type="entry name" value="rimI"/>
    <property type="match status" value="1"/>
</dbReference>
<dbReference type="AlphaFoldDB" id="A0A9D2GG75"/>
<dbReference type="InterPro" id="IPR051556">
    <property type="entry name" value="N-term/lysine_N-AcTrnsfr"/>
</dbReference>
<gene>
    <name evidence="5" type="primary">rimI</name>
    <name evidence="5" type="ORF">IAA17_00035</name>
</gene>
<keyword evidence="5" id="KW-0687">Ribonucleoprotein</keyword>
<dbReference type="PROSITE" id="PS51186">
    <property type="entry name" value="GNAT"/>
    <property type="match status" value="1"/>
</dbReference>
<dbReference type="GO" id="GO:0005840">
    <property type="term" value="C:ribosome"/>
    <property type="evidence" value="ECO:0007669"/>
    <property type="project" value="UniProtKB-KW"/>
</dbReference>
<proteinExistence type="inferred from homology"/>
<evidence type="ECO:0000256" key="3">
    <source>
        <dbReference type="RuleBase" id="RU363094"/>
    </source>
</evidence>
<reference evidence="5" key="2">
    <citation type="submission" date="2021-04" db="EMBL/GenBank/DDBJ databases">
        <authorList>
            <person name="Gilroy R."/>
        </authorList>
    </citation>
    <scope>NUCLEOTIDE SEQUENCE</scope>
    <source>
        <strain evidence="5">ChiBcec1-1093</strain>
    </source>
</reference>
<accession>A0A9D2GG75</accession>
<dbReference type="InterPro" id="IPR000182">
    <property type="entry name" value="GNAT_dom"/>
</dbReference>
<comment type="similarity">
    <text evidence="3">Belongs to the acetyltransferase family. RimI subfamily.</text>
</comment>
<dbReference type="PANTHER" id="PTHR42919">
    <property type="entry name" value="N-ALPHA-ACETYLTRANSFERASE"/>
    <property type="match status" value="1"/>
</dbReference>
<dbReference type="EMBL" id="DXBC01000001">
    <property type="protein sequence ID" value="HIZ78166.1"/>
    <property type="molecule type" value="Genomic_DNA"/>
</dbReference>
<evidence type="ECO:0000259" key="4">
    <source>
        <dbReference type="PROSITE" id="PS51186"/>
    </source>
</evidence>
<comment type="function">
    <text evidence="3">Acetylates the N-terminal alanine of ribosomal protein bS18.</text>
</comment>
<keyword evidence="1" id="KW-0808">Transferase</keyword>
<dbReference type="GO" id="GO:0005737">
    <property type="term" value="C:cytoplasm"/>
    <property type="evidence" value="ECO:0007669"/>
    <property type="project" value="UniProtKB-SubCell"/>
</dbReference>
<evidence type="ECO:0000313" key="6">
    <source>
        <dbReference type="Proteomes" id="UP000824101"/>
    </source>
</evidence>
<keyword evidence="5" id="KW-0689">Ribosomal protein</keyword>
<dbReference type="PANTHER" id="PTHR42919:SF8">
    <property type="entry name" value="N-ALPHA-ACETYLTRANSFERASE 50"/>
    <property type="match status" value="1"/>
</dbReference>
<comment type="caution">
    <text evidence="5">The sequence shown here is derived from an EMBL/GenBank/DDBJ whole genome shotgun (WGS) entry which is preliminary data.</text>
</comment>